<evidence type="ECO:0000313" key="3">
    <source>
        <dbReference type="Proteomes" id="UP000015106"/>
    </source>
</evidence>
<reference evidence="2" key="3">
    <citation type="submission" date="2022-06" db="UniProtKB">
        <authorList>
            <consortium name="EnsemblPlants"/>
        </authorList>
    </citation>
    <scope>IDENTIFICATION</scope>
</reference>
<dbReference type="Gene3D" id="1.10.3520.10">
    <property type="entry name" value="Glycolipid transfer protein"/>
    <property type="match status" value="1"/>
</dbReference>
<dbReference type="GeneID" id="125506307"/>
<dbReference type="GO" id="GO:0016020">
    <property type="term" value="C:membrane"/>
    <property type="evidence" value="ECO:0007669"/>
    <property type="project" value="TreeGrafter"/>
</dbReference>
<dbReference type="OrthoDB" id="205255at2759"/>
<dbReference type="GO" id="GO:1902388">
    <property type="term" value="F:ceramide 1-phosphate transfer activity"/>
    <property type="evidence" value="ECO:0007669"/>
    <property type="project" value="TreeGrafter"/>
</dbReference>
<dbReference type="EnsemblPlants" id="TuG1812G0500005041.01.T02">
    <property type="protein sequence ID" value="TuG1812G0500005041.01.T02"/>
    <property type="gene ID" value="TuG1812G0500005041.01"/>
</dbReference>
<reference evidence="3" key="1">
    <citation type="journal article" date="2013" name="Nature">
        <title>Draft genome of the wheat A-genome progenitor Triticum urartu.</title>
        <authorList>
            <person name="Ling H.Q."/>
            <person name="Zhao S."/>
            <person name="Liu D."/>
            <person name="Wang J."/>
            <person name="Sun H."/>
            <person name="Zhang C."/>
            <person name="Fan H."/>
            <person name="Li D."/>
            <person name="Dong L."/>
            <person name="Tao Y."/>
            <person name="Gao C."/>
            <person name="Wu H."/>
            <person name="Li Y."/>
            <person name="Cui Y."/>
            <person name="Guo X."/>
            <person name="Zheng S."/>
            <person name="Wang B."/>
            <person name="Yu K."/>
            <person name="Liang Q."/>
            <person name="Yang W."/>
            <person name="Lou X."/>
            <person name="Chen J."/>
            <person name="Feng M."/>
            <person name="Jian J."/>
            <person name="Zhang X."/>
            <person name="Luo G."/>
            <person name="Jiang Y."/>
            <person name="Liu J."/>
            <person name="Wang Z."/>
            <person name="Sha Y."/>
            <person name="Zhang B."/>
            <person name="Wu H."/>
            <person name="Tang D."/>
            <person name="Shen Q."/>
            <person name="Xue P."/>
            <person name="Zou S."/>
            <person name="Wang X."/>
            <person name="Liu X."/>
            <person name="Wang F."/>
            <person name="Yang Y."/>
            <person name="An X."/>
            <person name="Dong Z."/>
            <person name="Zhang K."/>
            <person name="Zhang X."/>
            <person name="Luo M.C."/>
            <person name="Dvorak J."/>
            <person name="Tong Y."/>
            <person name="Wang J."/>
            <person name="Yang H."/>
            <person name="Li Z."/>
            <person name="Wang D."/>
            <person name="Zhang A."/>
            <person name="Wang J."/>
        </authorList>
    </citation>
    <scope>NUCLEOTIDE SEQUENCE</scope>
    <source>
        <strain evidence="3">cv. G1812</strain>
    </source>
</reference>
<organism evidence="2 3">
    <name type="scientific">Triticum urartu</name>
    <name type="common">Red wild einkorn</name>
    <name type="synonym">Crithodium urartu</name>
    <dbReference type="NCBI Taxonomy" id="4572"/>
    <lineage>
        <taxon>Eukaryota</taxon>
        <taxon>Viridiplantae</taxon>
        <taxon>Streptophyta</taxon>
        <taxon>Embryophyta</taxon>
        <taxon>Tracheophyta</taxon>
        <taxon>Spermatophyta</taxon>
        <taxon>Magnoliopsida</taxon>
        <taxon>Liliopsida</taxon>
        <taxon>Poales</taxon>
        <taxon>Poaceae</taxon>
        <taxon>BOP clade</taxon>
        <taxon>Pooideae</taxon>
        <taxon>Triticodae</taxon>
        <taxon>Triticeae</taxon>
        <taxon>Triticinae</taxon>
        <taxon>Triticum</taxon>
    </lineage>
</organism>
<dbReference type="SUPFAM" id="SSF110004">
    <property type="entry name" value="Glycolipid transfer protein, GLTP"/>
    <property type="match status" value="1"/>
</dbReference>
<dbReference type="AlphaFoldDB" id="A0A8R7UKW5"/>
<sequence length="171" mass="19608">MEREKMERGKSELRMAIDDLCLPSSGDGEYQEQQGKVRRSSTMDLLCVSNQLLRVLDAIGPTLLVLRQDIKQNVETIQYLHARDSLKYASLTAIVIEEVEEGTSKKAHSCTRAIIWLARSVDFSIRLLERLVKNQESSLQEMVEEAYESTLKPFHGWISSAAYRMRLGQRF</sequence>
<keyword evidence="3" id="KW-1185">Reference proteome</keyword>
<protein>
    <recommendedName>
        <fullName evidence="1">Glycolipid transfer protein domain-containing protein</fullName>
    </recommendedName>
</protein>
<gene>
    <name evidence="2" type="primary">LOC125506307</name>
</gene>
<accession>A0A8R7UKW5</accession>
<dbReference type="KEGG" id="tua:125506307"/>
<dbReference type="Proteomes" id="UP000015106">
    <property type="component" value="Chromosome 5"/>
</dbReference>
<name>A0A8R7UKW5_TRIUA</name>
<dbReference type="Pfam" id="PF08718">
    <property type="entry name" value="GLTP"/>
    <property type="match status" value="1"/>
</dbReference>
<dbReference type="GO" id="GO:1902387">
    <property type="term" value="F:ceramide 1-phosphate binding"/>
    <property type="evidence" value="ECO:0007669"/>
    <property type="project" value="TreeGrafter"/>
</dbReference>
<proteinExistence type="predicted"/>
<feature type="domain" description="Glycolipid transfer protein" evidence="1">
    <location>
        <begin position="42"/>
        <end position="165"/>
    </location>
</feature>
<dbReference type="GO" id="GO:0005829">
    <property type="term" value="C:cytosol"/>
    <property type="evidence" value="ECO:0007669"/>
    <property type="project" value="TreeGrafter"/>
</dbReference>
<dbReference type="PANTHER" id="PTHR10219">
    <property type="entry name" value="GLYCOLIPID TRANSFER PROTEIN-RELATED"/>
    <property type="match status" value="1"/>
</dbReference>
<dbReference type="Gramene" id="TuG1812G0500005041.01.T02">
    <property type="protein sequence ID" value="TuG1812G0500005041.01.T02"/>
    <property type="gene ID" value="TuG1812G0500005041.01"/>
</dbReference>
<dbReference type="InterPro" id="IPR014830">
    <property type="entry name" value="Glycolipid_transfer_prot_dom"/>
</dbReference>
<dbReference type="RefSeq" id="XP_048527113.1">
    <property type="nucleotide sequence ID" value="XM_048671156.1"/>
</dbReference>
<evidence type="ECO:0000313" key="2">
    <source>
        <dbReference type="EnsemblPlants" id="TuG1812G0500005041.01.T02"/>
    </source>
</evidence>
<dbReference type="PANTHER" id="PTHR10219:SF100">
    <property type="entry name" value="OS08G0108700 PROTEIN"/>
    <property type="match status" value="1"/>
</dbReference>
<dbReference type="InterPro" id="IPR036497">
    <property type="entry name" value="GLTP_sf"/>
</dbReference>
<evidence type="ECO:0000259" key="1">
    <source>
        <dbReference type="Pfam" id="PF08718"/>
    </source>
</evidence>
<reference evidence="2" key="2">
    <citation type="submission" date="2018-03" db="EMBL/GenBank/DDBJ databases">
        <title>The Triticum urartu genome reveals the dynamic nature of wheat genome evolution.</title>
        <authorList>
            <person name="Ling H."/>
            <person name="Ma B."/>
            <person name="Shi X."/>
            <person name="Liu H."/>
            <person name="Dong L."/>
            <person name="Sun H."/>
            <person name="Cao Y."/>
            <person name="Gao Q."/>
            <person name="Zheng S."/>
            <person name="Li Y."/>
            <person name="Yu Y."/>
            <person name="Du H."/>
            <person name="Qi M."/>
            <person name="Li Y."/>
            <person name="Yu H."/>
            <person name="Cui Y."/>
            <person name="Wang N."/>
            <person name="Chen C."/>
            <person name="Wu H."/>
            <person name="Zhao Y."/>
            <person name="Zhang J."/>
            <person name="Li Y."/>
            <person name="Zhou W."/>
            <person name="Zhang B."/>
            <person name="Hu W."/>
            <person name="Eijk M."/>
            <person name="Tang J."/>
            <person name="Witsenboer H."/>
            <person name="Zhao S."/>
            <person name="Li Z."/>
            <person name="Zhang A."/>
            <person name="Wang D."/>
            <person name="Liang C."/>
        </authorList>
    </citation>
    <scope>NUCLEOTIDE SEQUENCE [LARGE SCALE GENOMIC DNA]</scope>
    <source>
        <strain evidence="2">cv. G1812</strain>
    </source>
</reference>